<evidence type="ECO:0000313" key="1">
    <source>
        <dbReference type="EMBL" id="TPG52187.1"/>
    </source>
</evidence>
<keyword evidence="2" id="KW-1185">Reference proteome</keyword>
<dbReference type="Proteomes" id="UP000319931">
    <property type="component" value="Unassembled WGS sequence"/>
</dbReference>
<reference evidence="1 2" key="1">
    <citation type="journal article" date="2019" name="Environ. Microbiol.">
        <title>Species interactions and distinct microbial communities in high Arctic permafrost affected cryosols are associated with the CH4 and CO2 gas fluxes.</title>
        <authorList>
            <person name="Altshuler I."/>
            <person name="Hamel J."/>
            <person name="Turney S."/>
            <person name="Magnuson E."/>
            <person name="Levesque R."/>
            <person name="Greer C."/>
            <person name="Whyte L.G."/>
        </authorList>
    </citation>
    <scope>NUCLEOTIDE SEQUENCE [LARGE SCALE GENOMIC DNA]</scope>
    <source>
        <strain evidence="1 2">E6.1</strain>
    </source>
</reference>
<gene>
    <name evidence="1" type="ORF">EAH76_15935</name>
</gene>
<accession>A0A502FRI8</accession>
<organism evidence="1 2">
    <name type="scientific">Sphingomonas glacialis</name>
    <dbReference type="NCBI Taxonomy" id="658225"/>
    <lineage>
        <taxon>Bacteria</taxon>
        <taxon>Pseudomonadati</taxon>
        <taxon>Pseudomonadota</taxon>
        <taxon>Alphaproteobacteria</taxon>
        <taxon>Sphingomonadales</taxon>
        <taxon>Sphingomonadaceae</taxon>
        <taxon>Sphingomonas</taxon>
    </lineage>
</organism>
<protein>
    <submittedName>
        <fullName evidence="1">Uncharacterized protein</fullName>
    </submittedName>
</protein>
<sequence>MLFAQQDIFGLRNVTHSVADASSGQSSAEEPAVVEAAKAATEGPPVHIASPDESVSREFVDSLNDTITRDRTRLASGIALDGEVRALPASGDYRFTWAIARNGDKLWCGVMTSPSKSVASAGHEFVRAVEGAIKRSTPDRLVCL</sequence>
<proteinExistence type="predicted"/>
<dbReference type="EMBL" id="RCZC01000004">
    <property type="protein sequence ID" value="TPG52187.1"/>
    <property type="molecule type" value="Genomic_DNA"/>
</dbReference>
<name>A0A502FRI8_9SPHN</name>
<evidence type="ECO:0000313" key="2">
    <source>
        <dbReference type="Proteomes" id="UP000319931"/>
    </source>
</evidence>
<comment type="caution">
    <text evidence="1">The sequence shown here is derived from an EMBL/GenBank/DDBJ whole genome shotgun (WGS) entry which is preliminary data.</text>
</comment>
<dbReference type="AlphaFoldDB" id="A0A502FRI8"/>